<name>A0A081XRC4_STRTO</name>
<evidence type="ECO:0000256" key="1">
    <source>
        <dbReference type="SAM" id="MobiDB-lite"/>
    </source>
</evidence>
<reference evidence="2 3" key="1">
    <citation type="submission" date="2014-02" db="EMBL/GenBank/DDBJ databases">
        <title>The genome announcement of Streptomyces toyocaensis NRRL15009.</title>
        <authorList>
            <person name="Hong H.-J."/>
            <person name="Kwun M.J."/>
        </authorList>
    </citation>
    <scope>NUCLEOTIDE SEQUENCE [LARGE SCALE GENOMIC DNA]</scope>
    <source>
        <strain evidence="2 3">NRRL 15009</strain>
    </source>
</reference>
<feature type="compositionally biased region" description="Low complexity" evidence="1">
    <location>
        <begin position="59"/>
        <end position="74"/>
    </location>
</feature>
<keyword evidence="3" id="KW-1185">Reference proteome</keyword>
<evidence type="ECO:0000313" key="2">
    <source>
        <dbReference type="EMBL" id="KES06097.1"/>
    </source>
</evidence>
<protein>
    <submittedName>
        <fullName evidence="2">Uncharacterized protein</fullName>
    </submittedName>
</protein>
<comment type="caution">
    <text evidence="2">The sequence shown here is derived from an EMBL/GenBank/DDBJ whole genome shotgun (WGS) entry which is preliminary data.</text>
</comment>
<organism evidence="2 3">
    <name type="scientific">Streptomyces toyocaensis</name>
    <dbReference type="NCBI Taxonomy" id="55952"/>
    <lineage>
        <taxon>Bacteria</taxon>
        <taxon>Bacillati</taxon>
        <taxon>Actinomycetota</taxon>
        <taxon>Actinomycetes</taxon>
        <taxon>Kitasatosporales</taxon>
        <taxon>Streptomycetaceae</taxon>
        <taxon>Streptomyces</taxon>
    </lineage>
</organism>
<dbReference type="EMBL" id="JFCB01000013">
    <property type="protein sequence ID" value="KES06097.1"/>
    <property type="molecule type" value="Genomic_DNA"/>
</dbReference>
<feature type="compositionally biased region" description="Gly residues" evidence="1">
    <location>
        <begin position="48"/>
        <end position="58"/>
    </location>
</feature>
<dbReference type="STRING" id="55952.BU52_16915"/>
<dbReference type="Proteomes" id="UP000028341">
    <property type="component" value="Unassembled WGS sequence"/>
</dbReference>
<evidence type="ECO:0000313" key="3">
    <source>
        <dbReference type="Proteomes" id="UP000028341"/>
    </source>
</evidence>
<proteinExistence type="predicted"/>
<feature type="region of interest" description="Disordered" evidence="1">
    <location>
        <begin position="47"/>
        <end position="94"/>
    </location>
</feature>
<sequence>MPWGCAPALGRCVTAETEDPRSGARLHTYRTGLEASPVAHATVVSGRSEGGIEPGGGVAAARAAVRAPGQAQRPVPGERGRHGAWRAAARAGWR</sequence>
<accession>A0A081XRC4</accession>
<dbReference type="AlphaFoldDB" id="A0A081XRC4"/>
<gene>
    <name evidence="2" type="ORF">BU52_16915</name>
</gene>
<feature type="compositionally biased region" description="Low complexity" evidence="1">
    <location>
        <begin position="85"/>
        <end position="94"/>
    </location>
</feature>